<name>A0A8J2KFV2_9HEXA</name>
<dbReference type="Proteomes" id="UP000708208">
    <property type="component" value="Unassembled WGS sequence"/>
</dbReference>
<keyword evidence="3" id="KW-1185">Reference proteome</keyword>
<evidence type="ECO:0000259" key="1">
    <source>
        <dbReference type="Pfam" id="PF21149"/>
    </source>
</evidence>
<dbReference type="AlphaFoldDB" id="A0A8J2KFV2"/>
<dbReference type="OrthoDB" id="329835at2759"/>
<evidence type="ECO:0000313" key="3">
    <source>
        <dbReference type="Proteomes" id="UP000708208"/>
    </source>
</evidence>
<organism evidence="2 3">
    <name type="scientific">Allacma fusca</name>
    <dbReference type="NCBI Taxonomy" id="39272"/>
    <lineage>
        <taxon>Eukaryota</taxon>
        <taxon>Metazoa</taxon>
        <taxon>Ecdysozoa</taxon>
        <taxon>Arthropoda</taxon>
        <taxon>Hexapoda</taxon>
        <taxon>Collembola</taxon>
        <taxon>Symphypleona</taxon>
        <taxon>Sminthuridae</taxon>
        <taxon>Allacma</taxon>
    </lineage>
</organism>
<protein>
    <recommendedName>
        <fullName evidence="1">Fatty acid synthase pseudo-KR domain-containing protein</fullName>
    </recommendedName>
</protein>
<reference evidence="2" key="1">
    <citation type="submission" date="2021-06" db="EMBL/GenBank/DDBJ databases">
        <authorList>
            <person name="Hodson N. C."/>
            <person name="Mongue J. A."/>
            <person name="Jaron S. K."/>
        </authorList>
    </citation>
    <scope>NUCLEOTIDE SEQUENCE</scope>
</reference>
<comment type="caution">
    <text evidence="2">The sequence shown here is derived from an EMBL/GenBank/DDBJ whole genome shotgun (WGS) entry which is preliminary data.</text>
</comment>
<dbReference type="Pfam" id="PF21149">
    <property type="entry name" value="FAS_pseudo-KR"/>
    <property type="match status" value="1"/>
</dbReference>
<accession>A0A8J2KFV2</accession>
<dbReference type="InterPro" id="IPR049391">
    <property type="entry name" value="FAS_pseudo-KR"/>
</dbReference>
<dbReference type="EMBL" id="CAJVCH010358795">
    <property type="protein sequence ID" value="CAG7816008.1"/>
    <property type="molecule type" value="Genomic_DNA"/>
</dbReference>
<proteinExistence type="predicted"/>
<sequence>MLLSPSIKPAIVVQKFCPFNDSSVATTTCEAALEFFLGIVVDNIQPALDQPFIFTEAQKCLHSDFRNFGALVYLKFASFEHRVVRTHVCKSCQSKITRNNYRNFNRTSDMSLLPLTHVLWTNYDEVEDVVSVDLLHDRGFLIISTSLCDYPYNDSVIAKRRTESNNMYLVRKISSAPSMSTLLSIDMSDFLWVEALKGKMKTIEDDVRVNLFSMSTNSGIIGFMKCLLKEPGCENIRCIYIPGSIMLNTDNFLTNSDVLKKDLVFNVYKNEVWGSYVNMTIDNLEIPRISEHVYANIQTVGDLTSLYWEESSCKLHERQNYNIHFSSLNFRDIMIATGKLPKTACAKHIQRHECILGGEFSGTFQNKRVCG</sequence>
<evidence type="ECO:0000313" key="2">
    <source>
        <dbReference type="EMBL" id="CAG7816008.1"/>
    </source>
</evidence>
<gene>
    <name evidence="2" type="ORF">AFUS01_LOCUS26648</name>
</gene>
<feature type="domain" description="Fatty acid synthase pseudo-KR" evidence="1">
    <location>
        <begin position="190"/>
        <end position="279"/>
    </location>
</feature>
<feature type="non-terminal residue" evidence="2">
    <location>
        <position position="371"/>
    </location>
</feature>